<protein>
    <submittedName>
        <fullName evidence="10">Branched-chain amino acid ABC transporter permease</fullName>
    </submittedName>
</protein>
<dbReference type="InterPro" id="IPR001851">
    <property type="entry name" value="ABC_transp_permease"/>
</dbReference>
<dbReference type="CDD" id="cd06582">
    <property type="entry name" value="TM_PBP1_LivH_like"/>
    <property type="match status" value="1"/>
</dbReference>
<keyword evidence="2" id="KW-0813">Transport</keyword>
<evidence type="ECO:0000256" key="6">
    <source>
        <dbReference type="ARBA" id="ARBA00022989"/>
    </source>
</evidence>
<keyword evidence="4 9" id="KW-0812">Transmembrane</keyword>
<dbReference type="AlphaFoldDB" id="A0A071M5S6"/>
<comment type="similarity">
    <text evidence="8">Belongs to the binding-protein-dependent transport system permease family. LivHM subfamily.</text>
</comment>
<accession>A0A071M5S6</accession>
<evidence type="ECO:0000256" key="7">
    <source>
        <dbReference type="ARBA" id="ARBA00023136"/>
    </source>
</evidence>
<comment type="caution">
    <text evidence="10">The sequence shown here is derived from an EMBL/GenBank/DDBJ whole genome shotgun (WGS) entry which is preliminary data.</text>
</comment>
<evidence type="ECO:0000256" key="8">
    <source>
        <dbReference type="ARBA" id="ARBA00037998"/>
    </source>
</evidence>
<feature type="transmembrane region" description="Helical" evidence="9">
    <location>
        <begin position="134"/>
        <end position="154"/>
    </location>
</feature>
<dbReference type="OrthoDB" id="9807115at2"/>
<evidence type="ECO:0000256" key="2">
    <source>
        <dbReference type="ARBA" id="ARBA00022448"/>
    </source>
</evidence>
<gene>
    <name evidence="10" type="ORF">DT99_29485</name>
</gene>
<dbReference type="PANTHER" id="PTHR11795">
    <property type="entry name" value="BRANCHED-CHAIN AMINO ACID TRANSPORT SYSTEM PERMEASE PROTEIN LIVH"/>
    <property type="match status" value="1"/>
</dbReference>
<evidence type="ECO:0000256" key="3">
    <source>
        <dbReference type="ARBA" id="ARBA00022475"/>
    </source>
</evidence>
<name>A0A071M5S6_9BURK</name>
<keyword evidence="5" id="KW-0029">Amino-acid transport</keyword>
<evidence type="ECO:0000256" key="1">
    <source>
        <dbReference type="ARBA" id="ARBA00004651"/>
    </source>
</evidence>
<dbReference type="InterPro" id="IPR052157">
    <property type="entry name" value="BCAA_transport_permease"/>
</dbReference>
<evidence type="ECO:0000256" key="4">
    <source>
        <dbReference type="ARBA" id="ARBA00022692"/>
    </source>
</evidence>
<keyword evidence="6 9" id="KW-1133">Transmembrane helix</keyword>
<organism evidence="10">
    <name type="scientific">Burkholderia cenocepacia</name>
    <dbReference type="NCBI Taxonomy" id="95486"/>
    <lineage>
        <taxon>Bacteria</taxon>
        <taxon>Pseudomonadati</taxon>
        <taxon>Pseudomonadota</taxon>
        <taxon>Betaproteobacteria</taxon>
        <taxon>Burkholderiales</taxon>
        <taxon>Burkholderiaceae</taxon>
        <taxon>Burkholderia</taxon>
        <taxon>Burkholderia cepacia complex</taxon>
    </lineage>
</organism>
<feature type="transmembrane region" description="Helical" evidence="9">
    <location>
        <begin position="186"/>
        <end position="208"/>
    </location>
</feature>
<dbReference type="GO" id="GO:0005886">
    <property type="term" value="C:plasma membrane"/>
    <property type="evidence" value="ECO:0007669"/>
    <property type="project" value="UniProtKB-SubCell"/>
</dbReference>
<dbReference type="PANTHER" id="PTHR11795:SF447">
    <property type="entry name" value="ABC TRANSPORTER PERMEASE PROTEIN"/>
    <property type="match status" value="1"/>
</dbReference>
<reference evidence="10" key="1">
    <citation type="submission" date="2014-04" db="EMBL/GenBank/DDBJ databases">
        <title>In planta biocontrol of soil-borne Fusarium wilt of banana through a plant endophytic bacterium, Burkholderia cenocepacia 869T2.</title>
        <authorList>
            <person name="Ho Y.-N."/>
            <person name="Chiang H.-M."/>
            <person name="Chao C.-P."/>
            <person name="Su C.-C."/>
            <person name="Hsu H.-F."/>
            <person name="Guo C.-T."/>
            <person name="Hsieh J.-L."/>
            <person name="Huang C.-C."/>
        </authorList>
    </citation>
    <scope>NUCLEOTIDE SEQUENCE [LARGE SCALE GENOMIC DNA]</scope>
    <source>
        <strain evidence="10">869T2</strain>
    </source>
</reference>
<evidence type="ECO:0000313" key="10">
    <source>
        <dbReference type="EMBL" id="KEA55870.1"/>
    </source>
</evidence>
<dbReference type="Pfam" id="PF02653">
    <property type="entry name" value="BPD_transp_2"/>
    <property type="match status" value="1"/>
</dbReference>
<evidence type="ECO:0000256" key="5">
    <source>
        <dbReference type="ARBA" id="ARBA00022970"/>
    </source>
</evidence>
<feature type="transmembrane region" description="Helical" evidence="9">
    <location>
        <begin position="57"/>
        <end position="76"/>
    </location>
</feature>
<sequence>MLVVLNILSYVSILALVALGLAIIFGLMDIVNLAHAEWVTIGAYTLAVAQSLGGAHAFWFALFAAPAVGAVLGWCLERLVIRLLYERPLDTLLATYAVSLLVQKALELVFGTHPMLVYAPVSGAIPVPGGSFPAYRLFVIGVALAVTGGCWLLFARTRFGTQLRAVIQHPAMAEAVGIDTRRLNRLAFCGGAALASLAGVLVAPMVSVESHLGVAYLAKAFFVIVLGGIGSIAGSLFGSAFVGAAETLLSYRVDPSLASAIVLILSIVLIRFRPQGLLPGFSAAHQLHGKG</sequence>
<feature type="transmembrane region" description="Helical" evidence="9">
    <location>
        <begin position="220"/>
        <end position="244"/>
    </location>
</feature>
<comment type="subcellular location">
    <subcellularLocation>
        <location evidence="1">Cell membrane</location>
        <topology evidence="1">Multi-pass membrane protein</topology>
    </subcellularLocation>
</comment>
<dbReference type="GO" id="GO:0022857">
    <property type="term" value="F:transmembrane transporter activity"/>
    <property type="evidence" value="ECO:0007669"/>
    <property type="project" value="InterPro"/>
</dbReference>
<dbReference type="EMBL" id="JJOA01000034">
    <property type="protein sequence ID" value="KEA55870.1"/>
    <property type="molecule type" value="Genomic_DNA"/>
</dbReference>
<keyword evidence="7 9" id="KW-0472">Membrane</keyword>
<dbReference type="GO" id="GO:0006865">
    <property type="term" value="P:amino acid transport"/>
    <property type="evidence" value="ECO:0007669"/>
    <property type="project" value="UniProtKB-KW"/>
</dbReference>
<keyword evidence="3" id="KW-1003">Cell membrane</keyword>
<proteinExistence type="inferred from homology"/>
<evidence type="ECO:0000256" key="9">
    <source>
        <dbReference type="SAM" id="Phobius"/>
    </source>
</evidence>
<feature type="transmembrane region" description="Helical" evidence="9">
    <location>
        <begin position="256"/>
        <end position="272"/>
    </location>
</feature>
<feature type="transmembrane region" description="Helical" evidence="9">
    <location>
        <begin position="7"/>
        <end position="28"/>
    </location>
</feature>